<keyword evidence="2" id="KW-0732">Signal</keyword>
<dbReference type="Proteomes" id="UP000023776">
    <property type="component" value="Unassembled WGS sequence"/>
</dbReference>
<evidence type="ECO:0000313" key="4">
    <source>
        <dbReference type="Proteomes" id="UP000023776"/>
    </source>
</evidence>
<reference evidence="3 4" key="1">
    <citation type="submission" date="2013-02" db="EMBL/GenBank/DDBJ databases">
        <title>The Genome Sequence of Acinetobacter parvus CIP 108168.</title>
        <authorList>
            <consortium name="The Broad Institute Genome Sequencing Platform"/>
            <consortium name="The Broad Institute Genome Sequencing Center for Infectious Disease"/>
            <person name="Cerqueira G."/>
            <person name="Feldgarden M."/>
            <person name="Courvalin P."/>
            <person name="Perichon B."/>
            <person name="Grillot-Courvalin C."/>
            <person name="Clermont D."/>
            <person name="Rocha E."/>
            <person name="Yoon E.-J."/>
            <person name="Nemec A."/>
            <person name="Walker B."/>
            <person name="Young S.K."/>
            <person name="Zeng Q."/>
            <person name="Gargeya S."/>
            <person name="Fitzgerald M."/>
            <person name="Haas B."/>
            <person name="Abouelleil A."/>
            <person name="Alvarado L."/>
            <person name="Arachchi H.M."/>
            <person name="Berlin A.M."/>
            <person name="Chapman S.B."/>
            <person name="Dewar J."/>
            <person name="Goldberg J."/>
            <person name="Griggs A."/>
            <person name="Gujja S."/>
            <person name="Hansen M."/>
            <person name="Howarth C."/>
            <person name="Imamovic A."/>
            <person name="Larimer J."/>
            <person name="McCowan C."/>
            <person name="Murphy C."/>
            <person name="Neiman D."/>
            <person name="Pearson M."/>
            <person name="Priest M."/>
            <person name="Roberts A."/>
            <person name="Saif S."/>
            <person name="Shea T."/>
            <person name="Sisk P."/>
            <person name="Sykes S."/>
            <person name="Wortman J."/>
            <person name="Nusbaum C."/>
            <person name="Birren B."/>
        </authorList>
    </citation>
    <scope>NUCLEOTIDE SEQUENCE [LARGE SCALE GENOMIC DNA]</scope>
    <source>
        <strain evidence="3 4">CIP 108168</strain>
    </source>
</reference>
<evidence type="ECO:0000256" key="1">
    <source>
        <dbReference type="SAM" id="MobiDB-lite"/>
    </source>
</evidence>
<keyword evidence="4" id="KW-1185">Reference proteome</keyword>
<gene>
    <name evidence="3" type="ORF">F988_00111</name>
</gene>
<dbReference type="RefSeq" id="WP_004680181.1">
    <property type="nucleotide sequence ID" value="NZ_AIEB01000019.1"/>
</dbReference>
<dbReference type="Pfam" id="PF11776">
    <property type="entry name" value="RcnB"/>
    <property type="match status" value="1"/>
</dbReference>
<dbReference type="InterPro" id="IPR024572">
    <property type="entry name" value="RcnB"/>
</dbReference>
<dbReference type="PATRIC" id="fig|981333.9.peg.108"/>
<dbReference type="Gene3D" id="3.10.450.160">
    <property type="entry name" value="inner membrane protein cigr"/>
    <property type="match status" value="1"/>
</dbReference>
<feature type="compositionally biased region" description="Basic and acidic residues" evidence="1">
    <location>
        <begin position="71"/>
        <end position="86"/>
    </location>
</feature>
<accession>N8RU65</accession>
<evidence type="ECO:0000256" key="2">
    <source>
        <dbReference type="SAM" id="SignalP"/>
    </source>
</evidence>
<proteinExistence type="predicted"/>
<evidence type="ECO:0000313" key="3">
    <source>
        <dbReference type="EMBL" id="ENU37677.1"/>
    </source>
</evidence>
<name>N8RU65_9GAMM</name>
<dbReference type="GeneID" id="99691205"/>
<feature type="chain" id="PRO_5004131653" evidence="2">
    <location>
        <begin position="24"/>
        <end position="152"/>
    </location>
</feature>
<feature type="signal peptide" evidence="2">
    <location>
        <begin position="1"/>
        <end position="23"/>
    </location>
</feature>
<organism evidence="3 4">
    <name type="scientific">Acinetobacter parvus DSM 16617 = CIP 108168</name>
    <dbReference type="NCBI Taxonomy" id="981333"/>
    <lineage>
        <taxon>Bacteria</taxon>
        <taxon>Pseudomonadati</taxon>
        <taxon>Pseudomonadota</taxon>
        <taxon>Gammaproteobacteria</taxon>
        <taxon>Moraxellales</taxon>
        <taxon>Moraxellaceae</taxon>
        <taxon>Acinetobacter</taxon>
    </lineage>
</organism>
<comment type="caution">
    <text evidence="3">The sequence shown here is derived from an EMBL/GenBank/DDBJ whole genome shotgun (WGS) entry which is preliminary data.</text>
</comment>
<protein>
    <submittedName>
        <fullName evidence="3">Uncharacterized protein</fullName>
    </submittedName>
</protein>
<feature type="region of interest" description="Disordered" evidence="1">
    <location>
        <begin position="27"/>
        <end position="86"/>
    </location>
</feature>
<dbReference type="EMBL" id="APOM01000002">
    <property type="protein sequence ID" value="ENU37677.1"/>
    <property type="molecule type" value="Genomic_DNA"/>
</dbReference>
<sequence>MKKVFIILILGSTTLFSSMGSFAGPHFDRDDSRGGGWQGRNFDRDDSRGGGWQGRNFDRDDDPRGNWQGRPGEENRDRERRMRQERGVERLKQHRWQAGYVMPQHYRGNSYKVDYKDNNLPRPGRNEQWYKINNDYILVNSDDNSIVRIMGF</sequence>
<dbReference type="AlphaFoldDB" id="N8RU65"/>
<dbReference type="HOGENOM" id="CLU_102089_3_0_6"/>